<dbReference type="OrthoDB" id="8140909at2"/>
<sequence length="84" mass="8986">MIKALSAVTIAAFVAAAMTILPSFAPRVEASVPQALAKADRLPIRTANASCAVQHWPTKDASCLRRSNWKAGVQPVRVVTTDRN</sequence>
<reference evidence="2" key="1">
    <citation type="submission" date="2019-04" db="EMBL/GenBank/DDBJ databases">
        <title>Whole genome sequencing of cave bacteria.</title>
        <authorList>
            <person name="Gan H.M."/>
            <person name="Barton H."/>
            <person name="Savka M.A."/>
        </authorList>
    </citation>
    <scope>NUCLEOTIDE SEQUENCE [LARGE SCALE GENOMIC DNA]</scope>
    <source>
        <strain evidence="2">LC387</strain>
    </source>
</reference>
<evidence type="ECO:0000313" key="3">
    <source>
        <dbReference type="Proteomes" id="UP000034832"/>
    </source>
</evidence>
<dbReference type="STRING" id="211460.YH63_00025"/>
<accession>A0A4U6BRX0</accession>
<proteinExistence type="predicted"/>
<keyword evidence="3" id="KW-1185">Reference proteome</keyword>
<comment type="caution">
    <text evidence="2">The sequence shown here is derived from an EMBL/GenBank/DDBJ whole genome shotgun (WGS) entry which is preliminary data.</text>
</comment>
<dbReference type="AlphaFoldDB" id="A0A4U6BRX0"/>
<dbReference type="EMBL" id="LBIA02000001">
    <property type="protein sequence ID" value="TKT73350.1"/>
    <property type="molecule type" value="Genomic_DNA"/>
</dbReference>
<dbReference type="RefSeq" id="WP_046826253.1">
    <property type="nucleotide sequence ID" value="NZ_LBIA02000001.1"/>
</dbReference>
<keyword evidence="1" id="KW-0732">Signal</keyword>
<organism evidence="2 3">
    <name type="scientific">Afipia massiliensis</name>
    <dbReference type="NCBI Taxonomy" id="211460"/>
    <lineage>
        <taxon>Bacteria</taxon>
        <taxon>Pseudomonadati</taxon>
        <taxon>Pseudomonadota</taxon>
        <taxon>Alphaproteobacteria</taxon>
        <taxon>Hyphomicrobiales</taxon>
        <taxon>Nitrobacteraceae</taxon>
        <taxon>Afipia</taxon>
    </lineage>
</organism>
<evidence type="ECO:0000256" key="1">
    <source>
        <dbReference type="SAM" id="SignalP"/>
    </source>
</evidence>
<evidence type="ECO:0000313" key="2">
    <source>
        <dbReference type="EMBL" id="TKT73350.1"/>
    </source>
</evidence>
<feature type="chain" id="PRO_5020433241" evidence="1">
    <location>
        <begin position="26"/>
        <end position="84"/>
    </location>
</feature>
<gene>
    <name evidence="2" type="ORF">YH63_019050</name>
</gene>
<protein>
    <submittedName>
        <fullName evidence="2">Uncharacterized protein</fullName>
    </submittedName>
</protein>
<feature type="signal peptide" evidence="1">
    <location>
        <begin position="1"/>
        <end position="25"/>
    </location>
</feature>
<dbReference type="Proteomes" id="UP000034832">
    <property type="component" value="Unassembled WGS sequence"/>
</dbReference>
<name>A0A4U6BRX0_9BRAD</name>